<evidence type="ECO:0000313" key="4">
    <source>
        <dbReference type="Proteomes" id="UP000321424"/>
    </source>
</evidence>
<evidence type="ECO:0000256" key="1">
    <source>
        <dbReference type="SAM" id="MobiDB-lite"/>
    </source>
</evidence>
<dbReference type="Proteomes" id="UP000321424">
    <property type="component" value="Unassembled WGS sequence"/>
</dbReference>
<feature type="region of interest" description="Disordered" evidence="1">
    <location>
        <begin position="28"/>
        <end position="63"/>
    </location>
</feature>
<accession>A0A511MF98</accession>
<organism evidence="3 4">
    <name type="scientific">Nocardia ninae NBRC 108245</name>
    <dbReference type="NCBI Taxonomy" id="1210091"/>
    <lineage>
        <taxon>Bacteria</taxon>
        <taxon>Bacillati</taxon>
        <taxon>Actinomycetota</taxon>
        <taxon>Actinomycetes</taxon>
        <taxon>Mycobacteriales</taxon>
        <taxon>Nocardiaceae</taxon>
        <taxon>Nocardia</taxon>
    </lineage>
</organism>
<evidence type="ECO:0000313" key="3">
    <source>
        <dbReference type="EMBL" id="GEM39229.1"/>
    </source>
</evidence>
<dbReference type="PROSITE" id="PS51257">
    <property type="entry name" value="PROKAR_LIPOPROTEIN"/>
    <property type="match status" value="1"/>
</dbReference>
<evidence type="ECO:0008006" key="5">
    <source>
        <dbReference type="Google" id="ProtNLM"/>
    </source>
</evidence>
<keyword evidence="4" id="KW-1185">Reference proteome</keyword>
<reference evidence="3 4" key="1">
    <citation type="submission" date="2019-07" db="EMBL/GenBank/DDBJ databases">
        <title>Whole genome shotgun sequence of Nocardia ninae NBRC 108245.</title>
        <authorList>
            <person name="Hosoyama A."/>
            <person name="Uohara A."/>
            <person name="Ohji S."/>
            <person name="Ichikawa N."/>
        </authorList>
    </citation>
    <scope>NUCLEOTIDE SEQUENCE [LARGE SCALE GENOMIC DNA]</scope>
    <source>
        <strain evidence="3 4">NBRC 108245</strain>
    </source>
</reference>
<dbReference type="RefSeq" id="WP_246180939.1">
    <property type="nucleotide sequence ID" value="NZ_BJXA01000023.1"/>
</dbReference>
<comment type="caution">
    <text evidence="3">The sequence shown here is derived from an EMBL/GenBank/DDBJ whole genome shotgun (WGS) entry which is preliminary data.</text>
</comment>
<name>A0A511MF98_9NOCA</name>
<dbReference type="AlphaFoldDB" id="A0A511MF98"/>
<feature type="compositionally biased region" description="Low complexity" evidence="1">
    <location>
        <begin position="28"/>
        <end position="50"/>
    </location>
</feature>
<proteinExistence type="predicted"/>
<keyword evidence="2" id="KW-0732">Signal</keyword>
<gene>
    <name evidence="3" type="ORF">NN4_37480</name>
</gene>
<evidence type="ECO:0000256" key="2">
    <source>
        <dbReference type="SAM" id="SignalP"/>
    </source>
</evidence>
<sequence>MTRMSGGRAAAAVAVVLGCLAAAGCGGSDDAAPQPKTSTTTSAAPSTPTQDTGGNSGRPFTADPAIVNARPIAFDSWTRLADDRIAVNFQTGTPECYGVDATVRETDSTVTVELRSGTRADAVGRMCTMNAVFGTLELSLKAPLGNRQVLSAV</sequence>
<feature type="signal peptide" evidence="2">
    <location>
        <begin position="1"/>
        <end position="31"/>
    </location>
</feature>
<protein>
    <recommendedName>
        <fullName evidence="5">Large secreted protein</fullName>
    </recommendedName>
</protein>
<dbReference type="EMBL" id="BJXA01000023">
    <property type="protein sequence ID" value="GEM39229.1"/>
    <property type="molecule type" value="Genomic_DNA"/>
</dbReference>
<feature type="chain" id="PRO_5021977881" description="Large secreted protein" evidence="2">
    <location>
        <begin position="32"/>
        <end position="153"/>
    </location>
</feature>